<gene>
    <name evidence="1" type="ORF">J4709_28850</name>
</gene>
<dbReference type="RefSeq" id="WP_208244939.1">
    <property type="nucleotide sequence ID" value="NZ_JAGEPF010000018.1"/>
</dbReference>
<evidence type="ECO:0000313" key="2">
    <source>
        <dbReference type="Proteomes" id="UP000680206"/>
    </source>
</evidence>
<reference evidence="1 2" key="1">
    <citation type="submission" date="2021-03" db="EMBL/GenBank/DDBJ databases">
        <title>Actinomadura violae sp. nov., isolated from lichen in Thailand.</title>
        <authorList>
            <person name="Kanchanasin P."/>
            <person name="Saeng-In P."/>
            <person name="Phongsopitanun W."/>
            <person name="Yuki M."/>
            <person name="Kudo T."/>
            <person name="Ohkuma M."/>
            <person name="Tanasupawat S."/>
        </authorList>
    </citation>
    <scope>NUCLEOTIDE SEQUENCE [LARGE SCALE GENOMIC DNA]</scope>
    <source>
        <strain evidence="1 2">LCR2-06</strain>
    </source>
</reference>
<protein>
    <submittedName>
        <fullName evidence="1">Uncharacterized protein</fullName>
    </submittedName>
</protein>
<dbReference type="Proteomes" id="UP000680206">
    <property type="component" value="Unassembled WGS sequence"/>
</dbReference>
<evidence type="ECO:0000313" key="1">
    <source>
        <dbReference type="EMBL" id="MBO2461583.1"/>
    </source>
</evidence>
<name>A0ABS3RYP7_9ACTN</name>
<accession>A0ABS3RYP7</accession>
<sequence>MFDLATLTSKAIREQDMRTETLTEQRNAAADRYRPDIDAMDMADIKAALTKDVERGAIKNPRLTGREKKAELVDAAVEAYADANEAGATLRRLAEEASGDREMASRLNGFIKAAERAKVKLTHEVDESGEPVRALEPHDMAYQIEWHGDDFQTAERLARYAHRVFRAVGSGHDIREVVMSEVQDAVKAVFRFPREVRSNGMAGNAKAPRMYEALAALEFIKEVAWAYSQSNGDDAQFVRQMYRAFN</sequence>
<proteinExistence type="predicted"/>
<dbReference type="EMBL" id="JAGEPF010000018">
    <property type="protein sequence ID" value="MBO2461583.1"/>
    <property type="molecule type" value="Genomic_DNA"/>
</dbReference>
<keyword evidence="2" id="KW-1185">Reference proteome</keyword>
<comment type="caution">
    <text evidence="1">The sequence shown here is derived from an EMBL/GenBank/DDBJ whole genome shotgun (WGS) entry which is preliminary data.</text>
</comment>
<organism evidence="1 2">
    <name type="scientific">Actinomadura violacea</name>
    <dbReference type="NCBI Taxonomy" id="2819934"/>
    <lineage>
        <taxon>Bacteria</taxon>
        <taxon>Bacillati</taxon>
        <taxon>Actinomycetota</taxon>
        <taxon>Actinomycetes</taxon>
        <taxon>Streptosporangiales</taxon>
        <taxon>Thermomonosporaceae</taxon>
        <taxon>Actinomadura</taxon>
    </lineage>
</organism>